<dbReference type="CDD" id="cd00593">
    <property type="entry name" value="RIBOc"/>
    <property type="match status" value="2"/>
</dbReference>
<dbReference type="GO" id="GO:0003723">
    <property type="term" value="F:RNA binding"/>
    <property type="evidence" value="ECO:0007669"/>
    <property type="project" value="UniProtKB-UniRule"/>
</dbReference>
<keyword evidence="4" id="KW-0378">Hydrolase</keyword>
<dbReference type="SUPFAM" id="SSF52540">
    <property type="entry name" value="P-loop containing nucleoside triphosphate hydrolases"/>
    <property type="match status" value="1"/>
</dbReference>
<dbReference type="Gene3D" id="2.170.260.10">
    <property type="entry name" value="paz domain"/>
    <property type="match status" value="1"/>
</dbReference>
<dbReference type="SMART" id="SM00535">
    <property type="entry name" value="RIBOc"/>
    <property type="match status" value="2"/>
</dbReference>
<protein>
    <recommendedName>
        <fullName evidence="14">Dicer-like protein 1</fullName>
    </recommendedName>
</protein>
<evidence type="ECO:0000313" key="12">
    <source>
        <dbReference type="EMBL" id="KJA29973.1"/>
    </source>
</evidence>
<keyword evidence="13" id="KW-1185">Reference proteome</keyword>
<evidence type="ECO:0000256" key="3">
    <source>
        <dbReference type="ARBA" id="ARBA00022741"/>
    </source>
</evidence>
<evidence type="ECO:0000256" key="8">
    <source>
        <dbReference type="SAM" id="MobiDB-lite"/>
    </source>
</evidence>
<keyword evidence="5" id="KW-0347">Helicase</keyword>
<evidence type="ECO:0000256" key="5">
    <source>
        <dbReference type="ARBA" id="ARBA00022806"/>
    </source>
</evidence>
<dbReference type="Pfam" id="PF03368">
    <property type="entry name" value="Dicer_dimer"/>
    <property type="match status" value="1"/>
</dbReference>
<dbReference type="GO" id="GO:0005524">
    <property type="term" value="F:ATP binding"/>
    <property type="evidence" value="ECO:0007669"/>
    <property type="project" value="UniProtKB-KW"/>
</dbReference>
<feature type="region of interest" description="Disordered" evidence="8">
    <location>
        <begin position="1"/>
        <end position="86"/>
    </location>
</feature>
<dbReference type="PROSITE" id="PS50142">
    <property type="entry name" value="RNASE_3_2"/>
    <property type="match status" value="2"/>
</dbReference>
<feature type="compositionally biased region" description="Low complexity" evidence="8">
    <location>
        <begin position="46"/>
        <end position="55"/>
    </location>
</feature>
<evidence type="ECO:0000313" key="13">
    <source>
        <dbReference type="Proteomes" id="UP000054270"/>
    </source>
</evidence>
<name>A0A0D2N0P8_HYPSF</name>
<feature type="compositionally biased region" description="Pro residues" evidence="8">
    <location>
        <begin position="35"/>
        <end position="45"/>
    </location>
</feature>
<dbReference type="InterPro" id="IPR003100">
    <property type="entry name" value="PAZ_dom"/>
</dbReference>
<evidence type="ECO:0000256" key="7">
    <source>
        <dbReference type="PROSITE-ProRule" id="PRU00657"/>
    </source>
</evidence>
<evidence type="ECO:0000256" key="1">
    <source>
        <dbReference type="ARBA" id="ARBA00001946"/>
    </source>
</evidence>
<dbReference type="PROSITE" id="PS51327">
    <property type="entry name" value="DICER_DSRBF"/>
    <property type="match status" value="1"/>
</dbReference>
<feature type="compositionally biased region" description="Polar residues" evidence="8">
    <location>
        <begin position="1245"/>
        <end position="1255"/>
    </location>
</feature>
<dbReference type="Proteomes" id="UP000054270">
    <property type="component" value="Unassembled WGS sequence"/>
</dbReference>
<dbReference type="GO" id="GO:0006396">
    <property type="term" value="P:RNA processing"/>
    <property type="evidence" value="ECO:0007669"/>
    <property type="project" value="InterPro"/>
</dbReference>
<feature type="compositionally biased region" description="Basic and acidic residues" evidence="8">
    <location>
        <begin position="1184"/>
        <end position="1208"/>
    </location>
</feature>
<keyword evidence="3" id="KW-0547">Nucleotide-binding</keyword>
<proteinExistence type="predicted"/>
<feature type="region of interest" description="Disordered" evidence="8">
    <location>
        <begin position="609"/>
        <end position="647"/>
    </location>
</feature>
<dbReference type="PANTHER" id="PTHR14950:SF37">
    <property type="entry name" value="ENDORIBONUCLEASE DICER"/>
    <property type="match status" value="1"/>
</dbReference>
<dbReference type="Gene3D" id="1.10.1520.10">
    <property type="entry name" value="Ribonuclease III domain"/>
    <property type="match status" value="3"/>
</dbReference>
<evidence type="ECO:0000256" key="2">
    <source>
        <dbReference type="ARBA" id="ARBA00022737"/>
    </source>
</evidence>
<feature type="compositionally biased region" description="Polar residues" evidence="8">
    <location>
        <begin position="17"/>
        <end position="30"/>
    </location>
</feature>
<evidence type="ECO:0000256" key="6">
    <source>
        <dbReference type="ARBA" id="ARBA00022840"/>
    </source>
</evidence>
<dbReference type="InterPro" id="IPR005034">
    <property type="entry name" value="Dicer_dimerisation"/>
</dbReference>
<dbReference type="InterPro" id="IPR036389">
    <property type="entry name" value="RNase_III_sf"/>
</dbReference>
<dbReference type="PANTHER" id="PTHR14950">
    <property type="entry name" value="DICER-RELATED"/>
    <property type="match status" value="1"/>
</dbReference>
<gene>
    <name evidence="12" type="ORF">HYPSUDRAFT_32016</name>
</gene>
<keyword evidence="7" id="KW-0694">RNA-binding</keyword>
<accession>A0A0D2N0P8</accession>
<keyword evidence="2" id="KW-0677">Repeat</keyword>
<comment type="cofactor">
    <cofactor evidence="1">
        <name>Mg(2+)</name>
        <dbReference type="ChEBI" id="CHEBI:18420"/>
    </cofactor>
</comment>
<dbReference type="InterPro" id="IPR038248">
    <property type="entry name" value="Dicer_dimer_sf"/>
</dbReference>
<reference evidence="13" key="1">
    <citation type="submission" date="2014-04" db="EMBL/GenBank/DDBJ databases">
        <title>Evolutionary Origins and Diversification of the Mycorrhizal Mutualists.</title>
        <authorList>
            <consortium name="DOE Joint Genome Institute"/>
            <consortium name="Mycorrhizal Genomics Consortium"/>
            <person name="Kohler A."/>
            <person name="Kuo A."/>
            <person name="Nagy L.G."/>
            <person name="Floudas D."/>
            <person name="Copeland A."/>
            <person name="Barry K.W."/>
            <person name="Cichocki N."/>
            <person name="Veneault-Fourrey C."/>
            <person name="LaButti K."/>
            <person name="Lindquist E.A."/>
            <person name="Lipzen A."/>
            <person name="Lundell T."/>
            <person name="Morin E."/>
            <person name="Murat C."/>
            <person name="Riley R."/>
            <person name="Ohm R."/>
            <person name="Sun H."/>
            <person name="Tunlid A."/>
            <person name="Henrissat B."/>
            <person name="Grigoriev I.V."/>
            <person name="Hibbett D.S."/>
            <person name="Martin F."/>
        </authorList>
    </citation>
    <scope>NUCLEOTIDE SEQUENCE [LARGE SCALE GENOMIC DNA]</scope>
    <source>
        <strain evidence="13">FD-334 SS-4</strain>
    </source>
</reference>
<dbReference type="STRING" id="945553.A0A0D2N0P8"/>
<dbReference type="Gene3D" id="3.30.160.380">
    <property type="entry name" value="Dicer dimerisation domain"/>
    <property type="match status" value="1"/>
</dbReference>
<dbReference type="Pfam" id="PF00636">
    <property type="entry name" value="Ribonuclease_3"/>
    <property type="match status" value="2"/>
</dbReference>
<evidence type="ECO:0008006" key="14">
    <source>
        <dbReference type="Google" id="ProtNLM"/>
    </source>
</evidence>
<dbReference type="SUPFAM" id="SSF69065">
    <property type="entry name" value="RNase III domain-like"/>
    <property type="match status" value="2"/>
</dbReference>
<sequence length="1692" mass="189629">MLKRLKRTWKEEEAQSKKSQSPAPTASDSVAGSPAPLPHELPPPTSESEPSVSIPQGVDLPSDVLAPKRNRDTFEPDSTDIAESERPTKLLKTVDLDPIRNHLPEIFDSRERYENQAHLSLATLKERIFDQATNENTIADIPATKASMSLLIELISWAIDVEIKRPKSIAARSRTILIITDDVLIMDKYMIAFETNLPAVTVGKYTDEVHRPEPENWTIFLKKDIVLAPSHLLLDSLLRGALAITHIHFLVITDAQNIKNQDSHPSMPIVQLMNDFYRVTDSLSRPRIFVLMSPSGDRRTHFDSKMLKLEQTLDAKVFGVSQEKRDEILALPDRPSEIVILYDTSKHSSETRLLKQLHQLDPDETVFRRHYRASRNAHEDIGSCASDLLWRRGLKDIESRLIPGYTDVDEDDSDIPAIEVMKIKMYNIVKNWPYTMPNLDASSRGFNVSHKFLRLVQVLTTFKSLGEGFRGIVFVQRQAIALVLGDLLRTLDDRLGFLRPRTVIGYGLQSDPAYYQGVFQRFATGVDNLLIATKSMEDLDIPKASVVIRYDLFESQISHAYVRARTRGRESHLIHMVERGNDMHRRILSRITNLDADMLKWTETLCNQSESSVPPKSLRESINPYHSDSDAEDDPEQSQGCIKDPTTGGRIYLQDATTVIYRYASNATSNTPDVLEHQRLFQFQDVHKEFGIPRAHICTIYLPNTPIHAMSGDELPSKAQARRSACFRACQRLYASGILDCRLAPLPDRLRAQYKYERTKASVAVPLPEIKPQGSKTQGTRPYPRMQPSFWENSSLKNPTVLYPTVMYIAKTVAGAEAFSPLVLLTKEPLPDLRTFRLFFSNIAIHIEFHKAGPMLVDEARLEEIYGFTMRVHRGTLNKAVVCNLEEMPYFFLPLPFNWQPPNDGGLEDVDLTETIPWNIVSLAAQHWAVPIKRSSPEEIKADLQDAIIQDRWIEFTRRYKVVAVREDLTPLSKPADSTREVSYASLFDFCKSKRKGLETLDDFGQPIIEVSKCQAIMNHLNPTSKPPATSKSPAKYLIPELCAKYTLPASTLWTAMLTPSIMRRVDDLLLVKEMNAKFFDHAIREDLLHVAICAPSAGFEYDYERLELLGDAFLKYLASIYVFVTCPSMSEGALHIERQKIISNKSLLTHSTRVELPSFIQSKVFAYKTWLPPNFRVYIPPKTPKEHDTTLEPTAEHPVQDDKEGDNIKQGSPEASDIDIGAHAADAPPQPSAVTDGSPMIISSIGTLDQSNIPNAEPGEIIEEDSFSDTGAADQDVLGSRPTTPSALPDAINSIAVEPALQEAHTQTLPKKKVKPRNKKARSDEKGIQYLGDKAIADVAEAIIGAAYITGGRDAALQATKALTIPLSNIDRWSDFGRKVLTPPPNTSVKLKAGSIAAIEKIIGHKFNRPHLLGQAMTHSSIQGFEATSYERLEFIGDSILDFMVIRHIFDRDQQLSPGALTMLKGAMVSNSALAAVCVWSGLHQYLLFESPYLENSIRSYASELEVRQQNEYAEAKIEGRPPGQYWLDIEPPKALSDVVESIAGAIYISDNFDPIGAEALFDNVLKPFYDKHITLQTLSHHPTKILFELLQAEGCQNFEVMKDKDESVNRCHVIVHDIILVSAEDTTPTSAGRLASFLALDALEGDADFMTRTCDCRTHVRDKKGRIKSEFEKALELALAGDDGEGVDAE</sequence>
<feature type="domain" description="RNase III" evidence="9">
    <location>
        <begin position="1397"/>
        <end position="1553"/>
    </location>
</feature>
<dbReference type="InterPro" id="IPR027417">
    <property type="entry name" value="P-loop_NTPase"/>
</dbReference>
<organism evidence="12 13">
    <name type="scientific">Hypholoma sublateritium (strain FD-334 SS-4)</name>
    <dbReference type="NCBI Taxonomy" id="945553"/>
    <lineage>
        <taxon>Eukaryota</taxon>
        <taxon>Fungi</taxon>
        <taxon>Dikarya</taxon>
        <taxon>Basidiomycota</taxon>
        <taxon>Agaricomycotina</taxon>
        <taxon>Agaricomycetes</taxon>
        <taxon>Agaricomycetidae</taxon>
        <taxon>Agaricales</taxon>
        <taxon>Agaricineae</taxon>
        <taxon>Strophariaceae</taxon>
        <taxon>Hypholoma</taxon>
    </lineage>
</organism>
<dbReference type="OMA" id="TEFNYER"/>
<evidence type="ECO:0000259" key="11">
    <source>
        <dbReference type="PROSITE" id="PS51327"/>
    </source>
</evidence>
<dbReference type="PROSITE" id="PS50821">
    <property type="entry name" value="PAZ"/>
    <property type="match status" value="1"/>
</dbReference>
<dbReference type="OrthoDB" id="416741at2759"/>
<dbReference type="Gene3D" id="3.40.50.300">
    <property type="entry name" value="P-loop containing nucleotide triphosphate hydrolases"/>
    <property type="match status" value="2"/>
</dbReference>
<dbReference type="GO" id="GO:0004525">
    <property type="term" value="F:ribonuclease III activity"/>
    <property type="evidence" value="ECO:0007669"/>
    <property type="project" value="InterPro"/>
</dbReference>
<evidence type="ECO:0000259" key="10">
    <source>
        <dbReference type="PROSITE" id="PS50821"/>
    </source>
</evidence>
<feature type="domain" description="PAZ" evidence="10">
    <location>
        <begin position="919"/>
        <end position="1025"/>
    </location>
</feature>
<dbReference type="InterPro" id="IPR000999">
    <property type="entry name" value="RNase_III_dom"/>
</dbReference>
<feature type="domain" description="Dicer dsRNA-binding fold" evidence="11">
    <location>
        <begin position="656"/>
        <end position="753"/>
    </location>
</feature>
<feature type="domain" description="RNase III" evidence="9">
    <location>
        <begin position="1071"/>
        <end position="1162"/>
    </location>
</feature>
<feature type="region of interest" description="Disordered" evidence="8">
    <location>
        <begin position="1182"/>
        <end position="1257"/>
    </location>
</feature>
<dbReference type="GO" id="GO:0004386">
    <property type="term" value="F:helicase activity"/>
    <property type="evidence" value="ECO:0007669"/>
    <property type="project" value="UniProtKB-KW"/>
</dbReference>
<keyword evidence="6" id="KW-0067">ATP-binding</keyword>
<dbReference type="EMBL" id="KN817518">
    <property type="protein sequence ID" value="KJA29973.1"/>
    <property type="molecule type" value="Genomic_DNA"/>
</dbReference>
<evidence type="ECO:0000256" key="4">
    <source>
        <dbReference type="ARBA" id="ARBA00022801"/>
    </source>
</evidence>
<evidence type="ECO:0000259" key="9">
    <source>
        <dbReference type="PROSITE" id="PS50142"/>
    </source>
</evidence>